<evidence type="ECO:0000313" key="1">
    <source>
        <dbReference type="EMBL" id="KAL0566391.1"/>
    </source>
</evidence>
<dbReference type="EMBL" id="JBAHYK010001913">
    <property type="protein sequence ID" value="KAL0566391.1"/>
    <property type="molecule type" value="Genomic_DNA"/>
</dbReference>
<reference evidence="1 2" key="1">
    <citation type="submission" date="2024-02" db="EMBL/GenBank/DDBJ databases">
        <title>A draft genome for the cacao thread blight pathogen Marasmius crinis-equi.</title>
        <authorList>
            <person name="Cohen S.P."/>
            <person name="Baruah I.K."/>
            <person name="Amoako-Attah I."/>
            <person name="Bukari Y."/>
            <person name="Meinhardt L.W."/>
            <person name="Bailey B.A."/>
        </authorList>
    </citation>
    <scope>NUCLEOTIDE SEQUENCE [LARGE SCALE GENOMIC DNA]</scope>
    <source>
        <strain evidence="1 2">GH-76</strain>
    </source>
</reference>
<organism evidence="1 2">
    <name type="scientific">Marasmius crinis-equi</name>
    <dbReference type="NCBI Taxonomy" id="585013"/>
    <lineage>
        <taxon>Eukaryota</taxon>
        <taxon>Fungi</taxon>
        <taxon>Dikarya</taxon>
        <taxon>Basidiomycota</taxon>
        <taxon>Agaricomycotina</taxon>
        <taxon>Agaricomycetes</taxon>
        <taxon>Agaricomycetidae</taxon>
        <taxon>Agaricales</taxon>
        <taxon>Marasmiineae</taxon>
        <taxon>Marasmiaceae</taxon>
        <taxon>Marasmius</taxon>
    </lineage>
</organism>
<comment type="caution">
    <text evidence="1">The sequence shown here is derived from an EMBL/GenBank/DDBJ whole genome shotgun (WGS) entry which is preliminary data.</text>
</comment>
<protein>
    <submittedName>
        <fullName evidence="1">Uncharacterized protein</fullName>
    </submittedName>
</protein>
<dbReference type="Gene3D" id="3.80.10.10">
    <property type="entry name" value="Ribonuclease Inhibitor"/>
    <property type="match status" value="1"/>
</dbReference>
<evidence type="ECO:0000313" key="2">
    <source>
        <dbReference type="Proteomes" id="UP001465976"/>
    </source>
</evidence>
<dbReference type="InterPro" id="IPR032675">
    <property type="entry name" value="LRR_dom_sf"/>
</dbReference>
<sequence length="312" mass="35151">MNLGDLAFVFKDPCPALTAVQLLIDEGDDPILDTIPWPQMTNLDLLLLPSARCPVEIVSMCPDLRILHFEYDLIFHDINVHPRTFAGFVTSNIESLTIGMDPESDFRFSWAPFFDQVTLPRLSSLTVFSDHVSHPRFEIEDPTPLLDCISRSSSPVTSLTLQYRNLSNEHTYQLLQLVPELEDLTVWESRIHPATLSYARERTAQLFNCLLHDVHSSPKTDKTPRFLPRLRNISLAIPAGDLDVEAFSTAIASRWLPDLDVASRVGVDCIRSVTIEFLNHARGASLPEIGKLVQLREAGLVVNLRPIDRPIH</sequence>
<keyword evidence="2" id="KW-1185">Reference proteome</keyword>
<accession>A0ABR3EUD1</accession>
<gene>
    <name evidence="1" type="ORF">V5O48_015627</name>
</gene>
<dbReference type="Proteomes" id="UP001465976">
    <property type="component" value="Unassembled WGS sequence"/>
</dbReference>
<name>A0ABR3EUD1_9AGAR</name>
<proteinExistence type="predicted"/>